<organism evidence="2 3">
    <name type="scientific">Candidatus Thiothrix anitrata</name>
    <dbReference type="NCBI Taxonomy" id="2823902"/>
    <lineage>
        <taxon>Bacteria</taxon>
        <taxon>Pseudomonadati</taxon>
        <taxon>Pseudomonadota</taxon>
        <taxon>Gammaproteobacteria</taxon>
        <taxon>Thiotrichales</taxon>
        <taxon>Thiotrichaceae</taxon>
        <taxon>Thiothrix</taxon>
    </lineage>
</organism>
<feature type="domain" description="BioF2-like acetyltransferase" evidence="1">
    <location>
        <begin position="169"/>
        <end position="307"/>
    </location>
</feature>
<dbReference type="Proteomes" id="UP000672027">
    <property type="component" value="Chromosome"/>
</dbReference>
<accession>A0ABX7X837</accession>
<evidence type="ECO:0000313" key="2">
    <source>
        <dbReference type="EMBL" id="QTR50310.1"/>
    </source>
</evidence>
<evidence type="ECO:0000259" key="1">
    <source>
        <dbReference type="Pfam" id="PF13480"/>
    </source>
</evidence>
<gene>
    <name evidence="2" type="ORF">J8380_01620</name>
</gene>
<dbReference type="Pfam" id="PF13480">
    <property type="entry name" value="Acetyltransf_6"/>
    <property type="match status" value="1"/>
</dbReference>
<dbReference type="InterPro" id="IPR038740">
    <property type="entry name" value="BioF2-like_GNAT_dom"/>
</dbReference>
<sequence length="372" mass="42625">MQYVCYSNWNQLPKRVDALFARGEQDSIFFSRWWFECLTAAALDDDYTLLLACVVSGDDVLAMLPLMTDARGKNGYALRHGFTPRYGLLLADDDQAAILTCLAQGLSQSAMGGLLLEPIADNDSQLAQLQECFEAAGFGCERIFRHYNWVCQLHGQSYAAYMADRPTQLRNTIARKQRKLEREHGYEIRLFLGEDVPQHMHDYYAVYHASWKQDEIKNAGFQDCFVEKFSRAGWSRLAVLYVKEQPVAAQLWFVHQAKASIFRLAYDKAWAQYSTGSILTRFLMEYVIDTDKVNEIDFLTGNEAYKQDWMSERRECVLLCCVKPTTTKSRYQQFAESLKQMLGKRSSIALPSTNSAKPCHAHLSLNNRINLC</sequence>
<name>A0ABX7X837_9GAMM</name>
<reference evidence="2 3" key="1">
    <citation type="submission" date="2021-04" db="EMBL/GenBank/DDBJ databases">
        <title>Genomics, taxonomy and metabolism of representatives of sulfur bacteria of the genus Thiothrix: Thiothrix fructosivorans QT, Thiothrix unzii A1T and three new species, Thiothrix subterranea sp. nov., Thiothrix litoralis sp. nov. and 'Candidatus Thiothrix anitrata' sp. nov.</title>
        <authorList>
            <person name="Ravin N.V."/>
            <person name="Smolyakov D."/>
            <person name="Rudenko T.S."/>
            <person name="Mardanov A.V."/>
            <person name="Beletsky A.V."/>
            <person name="Markov N.D."/>
            <person name="Fomenkov A.I."/>
            <person name="Roberts R.J."/>
            <person name="Karnachuk O.V."/>
            <person name="Novikov A."/>
            <person name="Grabovich M.Y."/>
        </authorList>
    </citation>
    <scope>NUCLEOTIDE SEQUENCE [LARGE SCALE GENOMIC DNA]</scope>
    <source>
        <strain evidence="2 3">A52</strain>
    </source>
</reference>
<dbReference type="Gene3D" id="3.40.630.30">
    <property type="match status" value="1"/>
</dbReference>
<dbReference type="RefSeq" id="WP_210227645.1">
    <property type="nucleotide sequence ID" value="NZ_CP072800.1"/>
</dbReference>
<dbReference type="SUPFAM" id="SSF55729">
    <property type="entry name" value="Acyl-CoA N-acyltransferases (Nat)"/>
    <property type="match status" value="1"/>
</dbReference>
<evidence type="ECO:0000313" key="3">
    <source>
        <dbReference type="Proteomes" id="UP000672027"/>
    </source>
</evidence>
<protein>
    <submittedName>
        <fullName evidence="2">GNAT family N-acetyltransferase</fullName>
    </submittedName>
</protein>
<proteinExistence type="predicted"/>
<keyword evidence="3" id="KW-1185">Reference proteome</keyword>
<dbReference type="EMBL" id="CP072800">
    <property type="protein sequence ID" value="QTR50310.1"/>
    <property type="molecule type" value="Genomic_DNA"/>
</dbReference>
<dbReference type="InterPro" id="IPR016181">
    <property type="entry name" value="Acyl_CoA_acyltransferase"/>
</dbReference>